<organism evidence="1 2">
    <name type="scientific">Corynebacterium variabile</name>
    <dbReference type="NCBI Taxonomy" id="1727"/>
    <lineage>
        <taxon>Bacteria</taxon>
        <taxon>Bacillati</taxon>
        <taxon>Actinomycetota</taxon>
        <taxon>Actinomycetes</taxon>
        <taxon>Mycobacteriales</taxon>
        <taxon>Corynebacteriaceae</taxon>
        <taxon>Corynebacterium</taxon>
    </lineage>
</organism>
<accession>A0A3B9QVV6</accession>
<sequence>MWPQMTGRVSASLIAAQSGWDASCRMTRTVAAAERLCPPERGVDAFLLDKPAGQPVIVLSAEREDPGVLVAEPDGEQQALVRRIRETGGGGEMRPLQEDGVVGRDATVDLLRQR</sequence>
<evidence type="ECO:0000313" key="1">
    <source>
        <dbReference type="EMBL" id="HAF73120.1"/>
    </source>
</evidence>
<dbReference type="EMBL" id="DMDD01000239">
    <property type="protein sequence ID" value="HAF73120.1"/>
    <property type="molecule type" value="Genomic_DNA"/>
</dbReference>
<comment type="caution">
    <text evidence="1">The sequence shown here is derived from an EMBL/GenBank/DDBJ whole genome shotgun (WGS) entry which is preliminary data.</text>
</comment>
<name>A0A3B9QVV6_9CORY</name>
<protein>
    <submittedName>
        <fullName evidence="1">Uncharacterized protein</fullName>
    </submittedName>
</protein>
<dbReference type="AlphaFoldDB" id="A0A3B9QVV6"/>
<dbReference type="Proteomes" id="UP000260925">
    <property type="component" value="Unassembled WGS sequence"/>
</dbReference>
<evidence type="ECO:0000313" key="2">
    <source>
        <dbReference type="Proteomes" id="UP000260925"/>
    </source>
</evidence>
<proteinExistence type="predicted"/>
<gene>
    <name evidence="1" type="ORF">DCL06_10145</name>
</gene>
<reference evidence="1 2" key="1">
    <citation type="journal article" date="2018" name="Nat. Biotechnol.">
        <title>A standardized bacterial taxonomy based on genome phylogeny substantially revises the tree of life.</title>
        <authorList>
            <person name="Parks D.H."/>
            <person name="Chuvochina M."/>
            <person name="Waite D.W."/>
            <person name="Rinke C."/>
            <person name="Skarshewski A."/>
            <person name="Chaumeil P.A."/>
            <person name="Hugenholtz P."/>
        </authorList>
    </citation>
    <scope>NUCLEOTIDE SEQUENCE [LARGE SCALE GENOMIC DNA]</scope>
    <source>
        <strain evidence="1">UBA9851</strain>
    </source>
</reference>